<comment type="similarity">
    <text evidence="1 2">Belongs to the ubiquitin family. SUMO subfamily.</text>
</comment>
<dbReference type="EMBL" id="PDUG01000064">
    <property type="protein sequence ID" value="PIC11588.1"/>
    <property type="molecule type" value="Genomic_DNA"/>
</dbReference>
<dbReference type="SMART" id="SM00213">
    <property type="entry name" value="UBQ"/>
    <property type="match status" value="1"/>
</dbReference>
<dbReference type="SUPFAM" id="SSF54236">
    <property type="entry name" value="Ubiquitin-like"/>
    <property type="match status" value="1"/>
</dbReference>
<comment type="subcellular location">
    <subcellularLocation>
        <location evidence="2">Nucleus</location>
    </subcellularLocation>
</comment>
<keyword evidence="2" id="KW-0539">Nucleus</keyword>
<dbReference type="OrthoDB" id="442921at2759"/>
<evidence type="ECO:0000256" key="1">
    <source>
        <dbReference type="ARBA" id="ARBA00009185"/>
    </source>
</evidence>
<dbReference type="InterPro" id="IPR022617">
    <property type="entry name" value="Rad60/SUMO-like_dom"/>
</dbReference>
<reference evidence="5" key="1">
    <citation type="submission" date="2017-10" db="EMBL/GenBank/DDBJ databases">
        <title>Rapid genome shrinkage in a self-fertile nematode reveals novel sperm competition proteins.</title>
        <authorList>
            <person name="Yin D."/>
            <person name="Schwarz E.M."/>
            <person name="Thomas C.G."/>
            <person name="Felde R.L."/>
            <person name="Korf I.F."/>
            <person name="Cutter A.D."/>
            <person name="Schartner C.M."/>
            <person name="Ralston E.J."/>
            <person name="Meyer B.J."/>
            <person name="Haag E.S."/>
        </authorList>
    </citation>
    <scope>NUCLEOTIDE SEQUENCE [LARGE SCALE GENOMIC DNA]</scope>
    <source>
        <strain evidence="5">JU1422</strain>
    </source>
</reference>
<dbReference type="InterPro" id="IPR000626">
    <property type="entry name" value="Ubiquitin-like_dom"/>
</dbReference>
<organism evidence="4 5">
    <name type="scientific">Caenorhabditis nigoni</name>
    <dbReference type="NCBI Taxonomy" id="1611254"/>
    <lineage>
        <taxon>Eukaryota</taxon>
        <taxon>Metazoa</taxon>
        <taxon>Ecdysozoa</taxon>
        <taxon>Nematoda</taxon>
        <taxon>Chromadorea</taxon>
        <taxon>Rhabditida</taxon>
        <taxon>Rhabditina</taxon>
        <taxon>Rhabditomorpha</taxon>
        <taxon>Rhabditoidea</taxon>
        <taxon>Rhabditidae</taxon>
        <taxon>Peloderinae</taxon>
        <taxon>Caenorhabditis</taxon>
    </lineage>
</organism>
<gene>
    <name evidence="4" type="ORF">B9Z55_028980</name>
</gene>
<keyword evidence="2" id="KW-0833">Ubl conjugation pathway</keyword>
<evidence type="ECO:0000259" key="3">
    <source>
        <dbReference type="PROSITE" id="PS50053"/>
    </source>
</evidence>
<feature type="domain" description="Ubiquitin-like" evidence="3">
    <location>
        <begin position="24"/>
        <end position="97"/>
    </location>
</feature>
<proteinExistence type="inferred from homology"/>
<dbReference type="AlphaFoldDB" id="A0A2G5S926"/>
<dbReference type="GO" id="GO:0005634">
    <property type="term" value="C:nucleus"/>
    <property type="evidence" value="ECO:0007669"/>
    <property type="project" value="UniProtKB-SubCell"/>
</dbReference>
<dbReference type="InterPro" id="IPR029071">
    <property type="entry name" value="Ubiquitin-like_domsf"/>
</dbReference>
<evidence type="ECO:0000256" key="2">
    <source>
        <dbReference type="RuleBase" id="RU361190"/>
    </source>
</evidence>
<dbReference type="Pfam" id="PF11976">
    <property type="entry name" value="Rad60-SLD"/>
    <property type="match status" value="1"/>
</dbReference>
<dbReference type="PROSITE" id="PS50053">
    <property type="entry name" value="UBIQUITIN_2"/>
    <property type="match status" value="1"/>
</dbReference>
<sequence>QQTIMADNGATAAAAPGGNNADYIKIKIMIQDRNEVNFRIKLGTPMTWVMNEYAYHVGVSVENLRFLFYGRPIYDKDTPKSLEMDDDDVIEVYRLQP</sequence>
<keyword evidence="5" id="KW-1185">Reference proteome</keyword>
<dbReference type="Gene3D" id="3.10.20.90">
    <property type="entry name" value="Phosphatidylinositol 3-kinase Catalytic Subunit, Chain A, domain 1"/>
    <property type="match status" value="1"/>
</dbReference>
<dbReference type="PANTHER" id="PTHR10562">
    <property type="entry name" value="SMALL UBIQUITIN-RELATED MODIFIER"/>
    <property type="match status" value="1"/>
</dbReference>
<name>A0A2G5S926_9PELO</name>
<evidence type="ECO:0000313" key="5">
    <source>
        <dbReference type="Proteomes" id="UP000230233"/>
    </source>
</evidence>
<accession>A0A2G5S926</accession>
<protein>
    <recommendedName>
        <fullName evidence="2">Small ubiquitin-related modifier</fullName>
        <shortName evidence="2">SUMO</shortName>
    </recommendedName>
</protein>
<feature type="non-terminal residue" evidence="4">
    <location>
        <position position="1"/>
    </location>
</feature>
<dbReference type="Proteomes" id="UP000230233">
    <property type="component" value="Unassembled WGS sequence"/>
</dbReference>
<comment type="caution">
    <text evidence="4">The sequence shown here is derived from an EMBL/GenBank/DDBJ whole genome shotgun (WGS) entry which is preliminary data.</text>
</comment>
<evidence type="ECO:0000313" key="4">
    <source>
        <dbReference type="EMBL" id="PIC11588.1"/>
    </source>
</evidence>